<protein>
    <submittedName>
        <fullName evidence="1">DUF2795 domain-containing protein</fullName>
    </submittedName>
</protein>
<gene>
    <name evidence="1" type="ORF">D5S19_27015</name>
</gene>
<name>A0A419HR22_9PSEU</name>
<proteinExistence type="predicted"/>
<dbReference type="InterPro" id="IPR021527">
    <property type="entry name" value="DUF2795"/>
</dbReference>
<dbReference type="EMBL" id="QZFV01000126">
    <property type="protein sequence ID" value="RJQ78898.1"/>
    <property type="molecule type" value="Genomic_DNA"/>
</dbReference>
<keyword evidence="2" id="KW-1185">Reference proteome</keyword>
<dbReference type="RefSeq" id="WP_120026202.1">
    <property type="nucleotide sequence ID" value="NZ_QZFV01000126.1"/>
</dbReference>
<dbReference type="OrthoDB" id="3631172at2"/>
<dbReference type="Proteomes" id="UP000285112">
    <property type="component" value="Unassembled WGS sequence"/>
</dbReference>
<dbReference type="Pfam" id="PF11387">
    <property type="entry name" value="DUF2795"/>
    <property type="match status" value="1"/>
</dbReference>
<organism evidence="1 2">
    <name type="scientific">Amycolatopsis panacis</name>
    <dbReference type="NCBI Taxonomy" id="2340917"/>
    <lineage>
        <taxon>Bacteria</taxon>
        <taxon>Bacillati</taxon>
        <taxon>Actinomycetota</taxon>
        <taxon>Actinomycetes</taxon>
        <taxon>Pseudonocardiales</taxon>
        <taxon>Pseudonocardiaceae</taxon>
        <taxon>Amycolatopsis</taxon>
    </lineage>
</organism>
<sequence>MREVHEYLAEVRYPCDRAELLRCASACGADDTVLGRLGTLPEQEYESADVVHRLLGRE</sequence>
<dbReference type="AlphaFoldDB" id="A0A419HR22"/>
<accession>A0A419HR22</accession>
<evidence type="ECO:0000313" key="2">
    <source>
        <dbReference type="Proteomes" id="UP000285112"/>
    </source>
</evidence>
<evidence type="ECO:0000313" key="1">
    <source>
        <dbReference type="EMBL" id="RJQ78898.1"/>
    </source>
</evidence>
<reference evidence="1 2" key="1">
    <citation type="submission" date="2018-09" db="EMBL/GenBank/DDBJ databases">
        <title>YIM PH 21725 draft genome.</title>
        <authorList>
            <person name="Miao C."/>
        </authorList>
    </citation>
    <scope>NUCLEOTIDE SEQUENCE [LARGE SCALE GENOMIC DNA]</scope>
    <source>
        <strain evidence="2">YIM PH21725</strain>
    </source>
</reference>
<comment type="caution">
    <text evidence="1">The sequence shown here is derived from an EMBL/GenBank/DDBJ whole genome shotgun (WGS) entry which is preliminary data.</text>
</comment>